<dbReference type="AlphaFoldDB" id="D5USP6"/>
<dbReference type="RefSeq" id="WP_013127331.1">
    <property type="nucleotide sequence ID" value="NC_014158.1"/>
</dbReference>
<accession>D5USP6</accession>
<dbReference type="EMBL" id="CP001966">
    <property type="protein sequence ID" value="ADG79317.1"/>
    <property type="molecule type" value="Genomic_DNA"/>
</dbReference>
<proteinExistence type="predicted"/>
<dbReference type="eggNOG" id="ENOG5030V0T">
    <property type="taxonomic scope" value="Bacteria"/>
</dbReference>
<reference evidence="2" key="1">
    <citation type="submission" date="2010-03" db="EMBL/GenBank/DDBJ databases">
        <title>The complete chromosome of Tsukamurella paurometabola DSM 20162.</title>
        <authorList>
            <consortium name="US DOE Joint Genome Institute (JGI-PGF)"/>
            <person name="Lucas S."/>
            <person name="Copeland A."/>
            <person name="Lapidus A."/>
            <person name="Glavina del Rio T."/>
            <person name="Dalin E."/>
            <person name="Tice H."/>
            <person name="Bruce D."/>
            <person name="Goodwin L."/>
            <person name="Pitluck S."/>
            <person name="Kyrpides N."/>
            <person name="Mavromatis K."/>
            <person name="Ivanova N."/>
            <person name="Mikhailova N."/>
            <person name="Munk A.C."/>
            <person name="Brettin T."/>
            <person name="Detter J.C."/>
            <person name="Tapia R."/>
            <person name="Han C."/>
            <person name="Larimer F."/>
            <person name="Land M."/>
            <person name="Hauser L."/>
            <person name="Markowitz V."/>
            <person name="Cheng J.-F."/>
            <person name="Hugenholtz P."/>
            <person name="Woyke T."/>
            <person name="Wu D."/>
            <person name="Jando M."/>
            <person name="Brambilla E."/>
            <person name="Klenk H.-P."/>
            <person name="Eisen J.A."/>
        </authorList>
    </citation>
    <scope>NUCLEOTIDE SEQUENCE [LARGE SCALE GENOMIC DNA]</scope>
    <source>
        <strain evidence="2">ATCC 8368 / DSM 20162 / CCUG 35730 / CIP 100753 / JCM 10117 / KCTC 9821 / NBRC 16120 / NCIMB 702349 / NCTC 13040</strain>
    </source>
</reference>
<dbReference type="Proteomes" id="UP000001213">
    <property type="component" value="Chromosome"/>
</dbReference>
<protein>
    <submittedName>
        <fullName evidence="1">Uncharacterized protein</fullName>
    </submittedName>
</protein>
<name>D5USP6_TSUPD</name>
<sequence>MNAHDPLVTVLIRPFDEPRVRAAIRAALGVGSRVEFVDSRDDPTLTEQWSIEHPHESLGDRRCRGIVVSDNDADDQRTAETIIDIISPHARAEDAAVSAGRAATATADEFPWSARAALWE</sequence>
<evidence type="ECO:0000313" key="2">
    <source>
        <dbReference type="Proteomes" id="UP000001213"/>
    </source>
</evidence>
<keyword evidence="2" id="KW-1185">Reference proteome</keyword>
<reference evidence="1 2" key="2">
    <citation type="journal article" date="2011" name="Stand. Genomic Sci.">
        <title>Complete genome sequence of Tsukamurella paurometabola type strain (no. 33).</title>
        <authorList>
            <person name="Munk A.C."/>
            <person name="Lapidus A."/>
            <person name="Lucas S."/>
            <person name="Nolan M."/>
            <person name="Tice H."/>
            <person name="Cheng J.F."/>
            <person name="Del Rio T.G."/>
            <person name="Goodwin L."/>
            <person name="Pitluck S."/>
            <person name="Liolios K."/>
            <person name="Huntemann M."/>
            <person name="Ivanova N."/>
            <person name="Mavromatis K."/>
            <person name="Mikhailova N."/>
            <person name="Pati A."/>
            <person name="Chen A."/>
            <person name="Palaniappan K."/>
            <person name="Tapia R."/>
            <person name="Han C."/>
            <person name="Land M."/>
            <person name="Hauser L."/>
            <person name="Chang Y.J."/>
            <person name="Jeffries C.D."/>
            <person name="Brettin T."/>
            <person name="Yasawong M."/>
            <person name="Brambilla E.M."/>
            <person name="Rohde M."/>
            <person name="Sikorski J."/>
            <person name="Goker M."/>
            <person name="Detter J.C."/>
            <person name="Woyke T."/>
            <person name="Bristow J."/>
            <person name="Eisen J.A."/>
            <person name="Markowitz V."/>
            <person name="Hugenholtz P."/>
            <person name="Kyrpides N.C."/>
            <person name="Klenk H.P."/>
        </authorList>
    </citation>
    <scope>NUCLEOTIDE SEQUENCE [LARGE SCALE GENOMIC DNA]</scope>
    <source>
        <strain evidence="2">ATCC 8368 / DSM 20162 / CCUG 35730 / CIP 100753 / JCM 10117 / KCTC 9821 / NBRC 16120 / NCIMB 702349 / NCTC 13040</strain>
    </source>
</reference>
<dbReference type="KEGG" id="tpr:Tpau_2719"/>
<evidence type="ECO:0000313" key="1">
    <source>
        <dbReference type="EMBL" id="ADG79317.1"/>
    </source>
</evidence>
<organism evidence="1 2">
    <name type="scientific">Tsukamurella paurometabola (strain ATCC 8368 / DSM 20162 / CCUG 35730 / CIP 100753 / JCM 10117 / KCTC 9821 / NBRC 16120 / NCIMB 702349 / NCTC 13040)</name>
    <name type="common">Corynebacterium paurometabolum</name>
    <dbReference type="NCBI Taxonomy" id="521096"/>
    <lineage>
        <taxon>Bacteria</taxon>
        <taxon>Bacillati</taxon>
        <taxon>Actinomycetota</taxon>
        <taxon>Actinomycetes</taxon>
        <taxon>Mycobacteriales</taxon>
        <taxon>Tsukamurellaceae</taxon>
        <taxon>Tsukamurella</taxon>
    </lineage>
</organism>
<gene>
    <name evidence="1" type="ordered locus">Tpau_2719</name>
</gene>
<dbReference type="HOGENOM" id="CLU_2048701_0_0_11"/>